<evidence type="ECO:0000256" key="2">
    <source>
        <dbReference type="SAM" id="Phobius"/>
    </source>
</evidence>
<evidence type="ECO:0000259" key="4">
    <source>
        <dbReference type="Pfam" id="PF25973"/>
    </source>
</evidence>
<dbReference type="SUPFAM" id="SSF111369">
    <property type="entry name" value="HlyD-like secretion proteins"/>
    <property type="match status" value="1"/>
</dbReference>
<organism evidence="6 7">
    <name type="scientific">Burkholderia lata (strain ATCC 17760 / DSM 23089 / LMG 22485 / NCIMB 9086 / R18194 / 383)</name>
    <dbReference type="NCBI Taxonomy" id="482957"/>
    <lineage>
        <taxon>Bacteria</taxon>
        <taxon>Pseudomonadati</taxon>
        <taxon>Pseudomonadota</taxon>
        <taxon>Betaproteobacteria</taxon>
        <taxon>Burkholderiales</taxon>
        <taxon>Burkholderiaceae</taxon>
        <taxon>Burkholderia</taxon>
        <taxon>Burkholderia cepacia complex</taxon>
    </lineage>
</organism>
<evidence type="ECO:0000313" key="6">
    <source>
        <dbReference type="EMBL" id="VWC40758.1"/>
    </source>
</evidence>
<accession>A0A6P2RTM2</accession>
<dbReference type="InterPro" id="IPR058792">
    <property type="entry name" value="Beta-barrel_RND_2"/>
</dbReference>
<dbReference type="Gene3D" id="2.40.30.170">
    <property type="match status" value="1"/>
</dbReference>
<dbReference type="PANTHER" id="PTHR30469">
    <property type="entry name" value="MULTIDRUG RESISTANCE PROTEIN MDTA"/>
    <property type="match status" value="1"/>
</dbReference>
<dbReference type="FunFam" id="2.40.30.170:FF:000010">
    <property type="entry name" value="Efflux RND transporter periplasmic adaptor subunit"/>
    <property type="match status" value="1"/>
</dbReference>
<dbReference type="NCBIfam" id="TIGR01730">
    <property type="entry name" value="RND_mfp"/>
    <property type="match status" value="1"/>
</dbReference>
<gene>
    <name evidence="6" type="ORF">BLA15945_07046</name>
</gene>
<dbReference type="PANTHER" id="PTHR30469:SF38">
    <property type="entry name" value="HLYD FAMILY SECRETION PROTEIN"/>
    <property type="match status" value="1"/>
</dbReference>
<dbReference type="EMBL" id="CABVPU010000043">
    <property type="protein sequence ID" value="VWC40758.1"/>
    <property type="molecule type" value="Genomic_DNA"/>
</dbReference>
<dbReference type="Pfam" id="PF25954">
    <property type="entry name" value="Beta-barrel_RND_2"/>
    <property type="match status" value="1"/>
</dbReference>
<dbReference type="GO" id="GO:1990281">
    <property type="term" value="C:efflux pump complex"/>
    <property type="evidence" value="ECO:0007669"/>
    <property type="project" value="TreeGrafter"/>
</dbReference>
<dbReference type="Pfam" id="PF25989">
    <property type="entry name" value="YknX_C"/>
    <property type="match status" value="1"/>
</dbReference>
<dbReference type="InterPro" id="IPR058647">
    <property type="entry name" value="BSH_CzcB-like"/>
</dbReference>
<dbReference type="Pfam" id="PF25973">
    <property type="entry name" value="BSH_CzcB"/>
    <property type="match status" value="1"/>
</dbReference>
<evidence type="ECO:0000313" key="7">
    <source>
        <dbReference type="Proteomes" id="UP000494174"/>
    </source>
</evidence>
<dbReference type="InterPro" id="IPR006143">
    <property type="entry name" value="RND_pump_MFP"/>
</dbReference>
<feature type="domain" description="YknX-like C-terminal permuted SH3-like" evidence="5">
    <location>
        <begin position="383"/>
        <end position="447"/>
    </location>
</feature>
<sequence length="450" mass="47685">MPLPATAAAAPPTRSRAVGATLILASIRPFPRKPDRGRSPGRRRLEALKLPDHNLDKLKIDRRPLAPAPRRRRWLRYAVAAAVVIGAIAAGLALTGRPAVETTAVTSAYPYQNDTQLNATGYVVPQRKAAVASKGQGRVEWLGVLEGTRVKKDEIIARLESRDVEASLAQALAQVKVARANLGVEQAELKDAEIALRRTSALAPRGAVPAAQLDTDTARVNKARASLSSDQAAIASAQANAQAAQVAVDQTVIRAPFDGIVLAKHANVGDNITPFSSASDSKGAVVTIADMDTLEVEADVAESNIAKIRAEQPCEIQLDALPDTRFAGRVSRIVPTVDRSKATVLVKVRFVDRDDRVLPDMSAKIAFLSKPVSAQDRQPVTAVQASAVVERDGRPVVFVVKDDIVHATAVTAGMRIGELVAIRGVKPGDTVVLVPGAKLKDGAKVTVAKK</sequence>
<dbReference type="InterPro" id="IPR058637">
    <property type="entry name" value="YknX-like_C"/>
</dbReference>
<keyword evidence="2" id="KW-0472">Membrane</keyword>
<dbReference type="GO" id="GO:0015562">
    <property type="term" value="F:efflux transmembrane transporter activity"/>
    <property type="evidence" value="ECO:0007669"/>
    <property type="project" value="TreeGrafter"/>
</dbReference>
<dbReference type="AlphaFoldDB" id="A0A6P2RTM2"/>
<evidence type="ECO:0000256" key="1">
    <source>
        <dbReference type="ARBA" id="ARBA00009477"/>
    </source>
</evidence>
<dbReference type="Gene3D" id="2.40.50.100">
    <property type="match status" value="1"/>
</dbReference>
<evidence type="ECO:0000259" key="3">
    <source>
        <dbReference type="Pfam" id="PF25954"/>
    </source>
</evidence>
<feature type="domain" description="CusB-like beta-barrel" evidence="3">
    <location>
        <begin position="296"/>
        <end position="368"/>
    </location>
</feature>
<keyword evidence="2" id="KW-0812">Transmembrane</keyword>
<name>A0A6P2RTM2_BURL3</name>
<evidence type="ECO:0000259" key="5">
    <source>
        <dbReference type="Pfam" id="PF25989"/>
    </source>
</evidence>
<dbReference type="Gene3D" id="1.10.287.470">
    <property type="entry name" value="Helix hairpin bin"/>
    <property type="match status" value="1"/>
</dbReference>
<dbReference type="Gene3D" id="2.40.420.20">
    <property type="match status" value="1"/>
</dbReference>
<feature type="transmembrane region" description="Helical" evidence="2">
    <location>
        <begin position="74"/>
        <end position="94"/>
    </location>
</feature>
<reference evidence="6 7" key="1">
    <citation type="submission" date="2019-09" db="EMBL/GenBank/DDBJ databases">
        <authorList>
            <person name="Depoorter E."/>
        </authorList>
    </citation>
    <scope>NUCLEOTIDE SEQUENCE [LARGE SCALE GENOMIC DNA]</scope>
    <source>
        <strain evidence="6">R-15945</strain>
    </source>
</reference>
<dbReference type="Proteomes" id="UP000494174">
    <property type="component" value="Unassembled WGS sequence"/>
</dbReference>
<proteinExistence type="inferred from homology"/>
<protein>
    <submittedName>
        <fullName evidence="6">RND family efflux transporter MFP subunit</fullName>
    </submittedName>
</protein>
<comment type="similarity">
    <text evidence="1">Belongs to the membrane fusion protein (MFP) (TC 8.A.1) family.</text>
</comment>
<keyword evidence="2" id="KW-1133">Transmembrane helix</keyword>
<feature type="domain" description="CzcB-like barrel-sandwich hybrid" evidence="4">
    <location>
        <begin position="128"/>
        <end position="273"/>
    </location>
</feature>